<protein>
    <submittedName>
        <fullName evidence="1">Uncharacterized protein</fullName>
    </submittedName>
</protein>
<dbReference type="Proteomes" id="UP000805193">
    <property type="component" value="Unassembled WGS sequence"/>
</dbReference>
<gene>
    <name evidence="1" type="ORF">HPB47_002061</name>
</gene>
<organism evidence="1 2">
    <name type="scientific">Ixodes persulcatus</name>
    <name type="common">Taiga tick</name>
    <dbReference type="NCBI Taxonomy" id="34615"/>
    <lineage>
        <taxon>Eukaryota</taxon>
        <taxon>Metazoa</taxon>
        <taxon>Ecdysozoa</taxon>
        <taxon>Arthropoda</taxon>
        <taxon>Chelicerata</taxon>
        <taxon>Arachnida</taxon>
        <taxon>Acari</taxon>
        <taxon>Parasitiformes</taxon>
        <taxon>Ixodida</taxon>
        <taxon>Ixodoidea</taxon>
        <taxon>Ixodidae</taxon>
        <taxon>Ixodinae</taxon>
        <taxon>Ixodes</taxon>
    </lineage>
</organism>
<comment type="caution">
    <text evidence="1">The sequence shown here is derived from an EMBL/GenBank/DDBJ whole genome shotgun (WGS) entry which is preliminary data.</text>
</comment>
<sequence>MSSIERACVAYFTDAIESEKQSELSPVSISELNIYLTSATAGIRRHIKSAYNGDLAEFLRRYPENFQLDGSERVFRTSDIVQMHGTDNLEKTSVQFFKEKLRSMKAFHHSAVPVMGLRKFLGEASSGVQSLFNLNYPGREMKRFFQNHPEEFGVSLSGNVYLVSEPPAALLNECDFGSFWHSDNGMLDSEVSKDEADAVEFYRQVLNSPGIELQTCSIDSLFAQLCEAPSNVQRFLKKTYNEVNFLDFFNAHKSSFCVTTNNGQTTSHQGNRSPGQSSREGEFPALPLATSHQGELHCETPWETRSSADGSMADRLAAIQFFEDIIKDHMQRGVVAHVDQLRKCLADAPLLVFAYFQHFYPYRQFDRFFLDHATHFSIDSSGAVELSFGERNKTAPAVNSDKAPTEDVSPGSGDSEENGGAWHTRSLPLEKQLEKFFLDLLNLAGSYGVRVVKPDTLLSISTCLHRRLSTYLLEHYGKSIASFFQHYQNHFRVSKNGNVCLAAEVESGSESMAKKQPSVLALEVFVALMQLLQSHQIKAVSPEILWEFLPLTPPKVQGFLCKAYNKETLKNFLLKLPSKFALSKNKNIYLSMGPGSLRRDLSDEEEQDYRQASENLCEASALEFFVDLIKSLKLSTYPIPVAVLQENLSKASPFVKNYFEEVYPQDKFLNFFDKYRDFFFVLRTVAVVWLAQSDDEEEEDGIEPKECPFSSKPKSFCQVIGVVAADLLVKSPKPFSTVLGHLNVIKEQSTQELNKHQGKSKTEKLCSLVSSCFDMFKIAKDNVILSWPLKHQASLLFVLEEALAAVCTKLATGNMVDIATFYTMMRHKIERMFQCLVPDTSAMLLFFHKRDEFLVLNEEHLIALSSGTLPTDQAEEIALLVEVELNKTDSGNAPLVSVLSALLDESFEHSFTSSTVVQAILNQKDRFRLQDGQLYFLGKKACDGQTNCKTGVQVPTQANISSEQFNGPPVQGRGWIISLGKENGVLAATFGGSSDYAEVSFHTKTLSPASTSFTQLCIGQEVEFLAVRETECSKWNIMELISASSMPYIPVEKLSNEQSDDEDHSNHVRTRHTDAFGPPSEDDDDSTNGDDRIFYSSASDSEPTVTTRSDVAQDLPPDTQPGPALADDLTIASDCPQVNTIEQTALTKLKNCALDTTPEIAEKVPDDEDEWETPYDRRIVSLSTFTNPSVLNMWTKADAGSATTAVKPQGVPPLPHDSEPDAILGEGHDHVQKFLDSLTEEPQDLEASAEVAHQTDLAEQAGIWDGSAIWDIDPVSETVESMRSDCLEQAEQTPSCEKDVDVKATKDWDPEMLTVSVSEVNDSTATEDFVSVTESIVSEEPGGMLCDEGHLNDRSSSTASPTSRTPTVTDEPTTLTSTPCQPQREDSITFAEDTITAVFATADNGASEELAQSQELMKSASGAETTDYSHLTAESIPESRESLEVAAVTDVGEVKDMDITAGGDGDWSFTVSECLRVTDVLPFGMLLDEQEVVHSVPATVVYMCPSVAVLVSRVHGSPVKLVLTPDESTSLQWPLLCVGQRVAVRAVGDLSGSCILRVVQLRPLRSRPEIRAPRMDVSAQTISTGPIMSGLLLVD</sequence>
<proteinExistence type="predicted"/>
<accession>A0AC60PN66</accession>
<evidence type="ECO:0000313" key="2">
    <source>
        <dbReference type="Proteomes" id="UP000805193"/>
    </source>
</evidence>
<reference evidence="1 2" key="1">
    <citation type="journal article" date="2020" name="Cell">
        <title>Large-Scale Comparative Analyses of Tick Genomes Elucidate Their Genetic Diversity and Vector Capacities.</title>
        <authorList>
            <consortium name="Tick Genome and Microbiome Consortium (TIGMIC)"/>
            <person name="Jia N."/>
            <person name="Wang J."/>
            <person name="Shi W."/>
            <person name="Du L."/>
            <person name="Sun Y."/>
            <person name="Zhan W."/>
            <person name="Jiang J.F."/>
            <person name="Wang Q."/>
            <person name="Zhang B."/>
            <person name="Ji P."/>
            <person name="Bell-Sakyi L."/>
            <person name="Cui X.M."/>
            <person name="Yuan T.T."/>
            <person name="Jiang B.G."/>
            <person name="Yang W.F."/>
            <person name="Lam T.T."/>
            <person name="Chang Q.C."/>
            <person name="Ding S.J."/>
            <person name="Wang X.J."/>
            <person name="Zhu J.G."/>
            <person name="Ruan X.D."/>
            <person name="Zhao L."/>
            <person name="Wei J.T."/>
            <person name="Ye R.Z."/>
            <person name="Que T.C."/>
            <person name="Du C.H."/>
            <person name="Zhou Y.H."/>
            <person name="Cheng J.X."/>
            <person name="Dai P.F."/>
            <person name="Guo W.B."/>
            <person name="Han X.H."/>
            <person name="Huang E.J."/>
            <person name="Li L.F."/>
            <person name="Wei W."/>
            <person name="Gao Y.C."/>
            <person name="Liu J.Z."/>
            <person name="Shao H.Z."/>
            <person name="Wang X."/>
            <person name="Wang C.C."/>
            <person name="Yang T.C."/>
            <person name="Huo Q.B."/>
            <person name="Li W."/>
            <person name="Chen H.Y."/>
            <person name="Chen S.E."/>
            <person name="Zhou L.G."/>
            <person name="Ni X.B."/>
            <person name="Tian J.H."/>
            <person name="Sheng Y."/>
            <person name="Liu T."/>
            <person name="Pan Y.S."/>
            <person name="Xia L.Y."/>
            <person name="Li J."/>
            <person name="Zhao F."/>
            <person name="Cao W.C."/>
        </authorList>
    </citation>
    <scope>NUCLEOTIDE SEQUENCE [LARGE SCALE GENOMIC DNA]</scope>
    <source>
        <strain evidence="1">Iper-2018</strain>
    </source>
</reference>
<evidence type="ECO:0000313" key="1">
    <source>
        <dbReference type="EMBL" id="KAG0422088.1"/>
    </source>
</evidence>
<name>A0AC60PN66_IXOPE</name>
<dbReference type="EMBL" id="JABSTQ010010273">
    <property type="protein sequence ID" value="KAG0422088.1"/>
    <property type="molecule type" value="Genomic_DNA"/>
</dbReference>
<keyword evidence="2" id="KW-1185">Reference proteome</keyword>